<feature type="compositionally biased region" description="Basic and acidic residues" evidence="1">
    <location>
        <begin position="223"/>
        <end position="241"/>
    </location>
</feature>
<feature type="region of interest" description="Disordered" evidence="1">
    <location>
        <begin position="208"/>
        <end position="258"/>
    </location>
</feature>
<dbReference type="AlphaFoldDB" id="A0AAD6V2T6"/>
<protein>
    <submittedName>
        <fullName evidence="2">Uncharacterized protein</fullName>
    </submittedName>
</protein>
<evidence type="ECO:0000313" key="3">
    <source>
        <dbReference type="Proteomes" id="UP001219525"/>
    </source>
</evidence>
<organism evidence="2 3">
    <name type="scientific">Mycena pura</name>
    <dbReference type="NCBI Taxonomy" id="153505"/>
    <lineage>
        <taxon>Eukaryota</taxon>
        <taxon>Fungi</taxon>
        <taxon>Dikarya</taxon>
        <taxon>Basidiomycota</taxon>
        <taxon>Agaricomycotina</taxon>
        <taxon>Agaricomycetes</taxon>
        <taxon>Agaricomycetidae</taxon>
        <taxon>Agaricales</taxon>
        <taxon>Marasmiineae</taxon>
        <taxon>Mycenaceae</taxon>
        <taxon>Mycena</taxon>
    </lineage>
</organism>
<name>A0AAD6V2T6_9AGAR</name>
<accession>A0AAD6V2T6</accession>
<comment type="caution">
    <text evidence="2">The sequence shown here is derived from an EMBL/GenBank/DDBJ whole genome shotgun (WGS) entry which is preliminary data.</text>
</comment>
<gene>
    <name evidence="2" type="ORF">GGX14DRAFT_571797</name>
</gene>
<proteinExistence type="predicted"/>
<evidence type="ECO:0000256" key="1">
    <source>
        <dbReference type="SAM" id="MobiDB-lite"/>
    </source>
</evidence>
<dbReference type="Proteomes" id="UP001219525">
    <property type="component" value="Unassembled WGS sequence"/>
</dbReference>
<evidence type="ECO:0000313" key="2">
    <source>
        <dbReference type="EMBL" id="KAJ7200788.1"/>
    </source>
</evidence>
<reference evidence="2" key="1">
    <citation type="submission" date="2023-03" db="EMBL/GenBank/DDBJ databases">
        <title>Massive genome expansion in bonnet fungi (Mycena s.s.) driven by repeated elements and novel gene families across ecological guilds.</title>
        <authorList>
            <consortium name="Lawrence Berkeley National Laboratory"/>
            <person name="Harder C.B."/>
            <person name="Miyauchi S."/>
            <person name="Viragh M."/>
            <person name="Kuo A."/>
            <person name="Thoen E."/>
            <person name="Andreopoulos B."/>
            <person name="Lu D."/>
            <person name="Skrede I."/>
            <person name="Drula E."/>
            <person name="Henrissat B."/>
            <person name="Morin E."/>
            <person name="Kohler A."/>
            <person name="Barry K."/>
            <person name="LaButti K."/>
            <person name="Morin E."/>
            <person name="Salamov A."/>
            <person name="Lipzen A."/>
            <person name="Mereny Z."/>
            <person name="Hegedus B."/>
            <person name="Baldrian P."/>
            <person name="Stursova M."/>
            <person name="Weitz H."/>
            <person name="Taylor A."/>
            <person name="Grigoriev I.V."/>
            <person name="Nagy L.G."/>
            <person name="Martin F."/>
            <person name="Kauserud H."/>
        </authorList>
    </citation>
    <scope>NUCLEOTIDE SEQUENCE</scope>
    <source>
        <strain evidence="2">9144</strain>
    </source>
</reference>
<dbReference type="EMBL" id="JARJCW010000061">
    <property type="protein sequence ID" value="KAJ7200788.1"/>
    <property type="molecule type" value="Genomic_DNA"/>
</dbReference>
<sequence length="258" mass="28817">MQISRLPALRTKSCASSKVHFDTRRAWNARRGEISTVIDELRKGDLRGVRIQGRRPDTGDTTNLVEQPDKVQLIEQQDDHVPSSLEPASISGDVAGFSGDDEYDTYNSSNTGEIDPYMAGILDQVTVNWEHAKDTFEFPERLIEEPEQESELVYDFSRNAPSPPIITEREHSPFVLDPQLDPDYAVFSVAGPSSEAAMDLDAQLTSASELSINHPRKRALTKSTHEDESAPRRKSAREAKASTRAKGVSYEDMVISRR</sequence>
<keyword evidence="3" id="KW-1185">Reference proteome</keyword>